<reference evidence="1 2" key="1">
    <citation type="submission" date="2013-09" db="EMBL/GenBank/DDBJ databases">
        <title>High correlation between genotypes and phenotypes of environmental bacteria Comamonas testosteroni strains.</title>
        <authorList>
            <person name="Liu L."/>
            <person name="Zhu W."/>
            <person name="Xia X."/>
            <person name="Xu B."/>
            <person name="Luo M."/>
            <person name="Wang G."/>
        </authorList>
    </citation>
    <scope>NUCLEOTIDE SEQUENCE [LARGE SCALE GENOMIC DNA]</scope>
    <source>
        <strain evidence="1 2">DF2</strain>
    </source>
</reference>
<organism evidence="1 2">
    <name type="scientific">Comamonas thiooxydans</name>
    <dbReference type="NCBI Taxonomy" id="363952"/>
    <lineage>
        <taxon>Bacteria</taxon>
        <taxon>Pseudomonadati</taxon>
        <taxon>Pseudomonadota</taxon>
        <taxon>Betaproteobacteria</taxon>
        <taxon>Burkholderiales</taxon>
        <taxon>Comamonadaceae</taxon>
        <taxon>Comamonas</taxon>
    </lineage>
</organism>
<evidence type="ECO:0000313" key="1">
    <source>
        <dbReference type="EMBL" id="KGH12704.1"/>
    </source>
</evidence>
<evidence type="ECO:0000313" key="2">
    <source>
        <dbReference type="Proteomes" id="UP000029549"/>
    </source>
</evidence>
<name>A0A0E3C1Z6_9BURK</name>
<proteinExistence type="predicted"/>
<dbReference type="EMBL" id="AWTP01000104">
    <property type="protein sequence ID" value="KGH12704.1"/>
    <property type="molecule type" value="Genomic_DNA"/>
</dbReference>
<dbReference type="Proteomes" id="UP000029549">
    <property type="component" value="Unassembled WGS sequence"/>
</dbReference>
<comment type="caution">
    <text evidence="1">The sequence shown here is derived from an EMBL/GenBank/DDBJ whole genome shotgun (WGS) entry which is preliminary data.</text>
</comment>
<accession>A0A0E3C1Z6</accession>
<protein>
    <submittedName>
        <fullName evidence="1">Uncharacterized protein</fullName>
    </submittedName>
</protein>
<sequence length="66" mass="7361">MVVHRLLLARLLHLVLQLVPLHQLKAVVRDRGLPIPNPHAAKAAVEGALTTTFRSLVFTTWPVVKH</sequence>
<dbReference type="AlphaFoldDB" id="A0A0E3C1Z6"/>
<gene>
    <name evidence="1" type="ORF">P608_10160</name>
</gene>
<keyword evidence="2" id="KW-1185">Reference proteome</keyword>